<evidence type="ECO:0000259" key="5">
    <source>
        <dbReference type="Pfam" id="PF05199"/>
    </source>
</evidence>
<proteinExistence type="inferred from homology"/>
<dbReference type="Gene3D" id="3.50.50.60">
    <property type="entry name" value="FAD/NAD(P)-binding domain"/>
    <property type="match status" value="1"/>
</dbReference>
<dbReference type="GO" id="GO:0050660">
    <property type="term" value="F:flavin adenine dinucleotide binding"/>
    <property type="evidence" value="ECO:0007669"/>
    <property type="project" value="InterPro"/>
</dbReference>
<accession>A0AAD5YRK6</accession>
<dbReference type="SMART" id="SM00320">
    <property type="entry name" value="WD40"/>
    <property type="match status" value="3"/>
</dbReference>
<evidence type="ECO:0000256" key="3">
    <source>
        <dbReference type="ARBA" id="ARBA00011245"/>
    </source>
</evidence>
<dbReference type="Gene3D" id="3.30.560.10">
    <property type="entry name" value="Glucose Oxidase, domain 3"/>
    <property type="match status" value="1"/>
</dbReference>
<dbReference type="Pfam" id="PF05199">
    <property type="entry name" value="GMC_oxred_C"/>
    <property type="match status" value="1"/>
</dbReference>
<dbReference type="PROSITE" id="PS50082">
    <property type="entry name" value="WD_REPEATS_2"/>
    <property type="match status" value="1"/>
</dbReference>
<dbReference type="SUPFAM" id="SSF50978">
    <property type="entry name" value="WD40 repeat-like"/>
    <property type="match status" value="2"/>
</dbReference>
<evidence type="ECO:0000256" key="4">
    <source>
        <dbReference type="PROSITE-ProRule" id="PRU00221"/>
    </source>
</evidence>
<dbReference type="Gene3D" id="2.130.10.10">
    <property type="entry name" value="YVTN repeat-like/Quinoprotein amine dehydrogenase"/>
    <property type="match status" value="3"/>
</dbReference>
<dbReference type="Proteomes" id="UP001213000">
    <property type="component" value="Unassembled WGS sequence"/>
</dbReference>
<dbReference type="InterPro" id="IPR007867">
    <property type="entry name" value="GMC_OxRtase_C"/>
</dbReference>
<keyword evidence="7" id="KW-1185">Reference proteome</keyword>
<dbReference type="AlphaFoldDB" id="A0AAD5YRK6"/>
<evidence type="ECO:0000313" key="7">
    <source>
        <dbReference type="Proteomes" id="UP001213000"/>
    </source>
</evidence>
<protein>
    <recommendedName>
        <fullName evidence="5">Glucose-methanol-choline oxidoreductase C-terminal domain-containing protein</fullName>
    </recommendedName>
</protein>
<dbReference type="InterPro" id="IPR001680">
    <property type="entry name" value="WD40_rpt"/>
</dbReference>
<comment type="caution">
    <text evidence="6">The sequence shown here is derived from an EMBL/GenBank/DDBJ whole genome shotgun (WGS) entry which is preliminary data.</text>
</comment>
<dbReference type="GO" id="GO:0016614">
    <property type="term" value="F:oxidoreductase activity, acting on CH-OH group of donors"/>
    <property type="evidence" value="ECO:0007669"/>
    <property type="project" value="InterPro"/>
</dbReference>
<dbReference type="PANTHER" id="PTHR11552:SF147">
    <property type="entry name" value="CHOLINE DEHYDROGENASE, MITOCHONDRIAL"/>
    <property type="match status" value="1"/>
</dbReference>
<evidence type="ECO:0000313" key="6">
    <source>
        <dbReference type="EMBL" id="KAJ3560569.1"/>
    </source>
</evidence>
<evidence type="ECO:0000256" key="2">
    <source>
        <dbReference type="ARBA" id="ARBA00010790"/>
    </source>
</evidence>
<name>A0AAD5YRK6_9AGAR</name>
<dbReference type="PANTHER" id="PTHR11552">
    <property type="entry name" value="GLUCOSE-METHANOL-CHOLINE GMC OXIDOREDUCTASE"/>
    <property type="match status" value="1"/>
</dbReference>
<comment type="similarity">
    <text evidence="2">Belongs to the GMC oxidoreductase family.</text>
</comment>
<reference evidence="6" key="1">
    <citation type="submission" date="2022-07" db="EMBL/GenBank/DDBJ databases">
        <title>Genome Sequence of Leucocoprinus birnbaumii.</title>
        <authorList>
            <person name="Buettner E."/>
        </authorList>
    </citation>
    <scope>NUCLEOTIDE SEQUENCE</scope>
    <source>
        <strain evidence="6">VT141</strain>
    </source>
</reference>
<comment type="cofactor">
    <cofactor evidence="1">
        <name>FAD</name>
        <dbReference type="ChEBI" id="CHEBI:57692"/>
    </cofactor>
</comment>
<keyword evidence="4" id="KW-0853">WD repeat</keyword>
<comment type="subunit">
    <text evidence="3">Monomer.</text>
</comment>
<dbReference type="InterPro" id="IPR012132">
    <property type="entry name" value="GMC_OxRdtase"/>
</dbReference>
<organism evidence="6 7">
    <name type="scientific">Leucocoprinus birnbaumii</name>
    <dbReference type="NCBI Taxonomy" id="56174"/>
    <lineage>
        <taxon>Eukaryota</taxon>
        <taxon>Fungi</taxon>
        <taxon>Dikarya</taxon>
        <taxon>Basidiomycota</taxon>
        <taxon>Agaricomycotina</taxon>
        <taxon>Agaricomycetes</taxon>
        <taxon>Agaricomycetidae</taxon>
        <taxon>Agaricales</taxon>
        <taxon>Agaricineae</taxon>
        <taxon>Agaricaceae</taxon>
        <taxon>Leucocoprinus</taxon>
    </lineage>
</organism>
<dbReference type="EMBL" id="JANIEX010001147">
    <property type="protein sequence ID" value="KAJ3560569.1"/>
    <property type="molecule type" value="Genomic_DNA"/>
</dbReference>
<sequence length="639" mass="69580">MGRPTSWSLFVFSSDIPGGEKSSFIGSLSFSPDQKSFVAVASDSTAFSIYDAEMGTLLSGPFSRNGSQVKAVGYSPGGTRIAAAYPCGEVAIWSLTTGKICSSSPILFPGQAPLKSSILTVSYCDNGRKILARMSLQYSEGSPVEAVTLFDSMNLSAPQELLFQATSKDTRSNSKGASITLWDITNSGTSAEIPQPDNLRAISISDDGRFFVTQAKSGIIRIWSMETRYTVKEFTDRSGKSLADGFAMAYSPVTGLLALLFTDAIVIWDVPTDTRAKKIFDWPASNVRFRTLSFSGDGTRLLIVPPTRTNVEDKGGAFRPWLPAGWSLRLDPKNSSSCVVLYDDKNVPRRSWPLPGESKNLKNPPWDYSPPYLELCGALKPVHSLKSGSSGEVVSPSGKVVVAFDPSSSSVFFKQEDSERGSMSIPCGEFLTRNESWAISPDERFFAYQHEDSTIHVHDVSSGQLISGPWYSEKEIGLHFSSRGTEIITTDQHVSRVWDLSDLYGESSIGFAAQTFGDGSHIDADGWTMIYSVRASQRFAASQAFGDYVTGNYSTLITDEDILGYMAQWATTIKHPFSTARVNQDPSQGVVDGQLLVHNVRGLRIVDASAWPFIPAGHPQAPLYIFAERAADVIKAAWA</sequence>
<evidence type="ECO:0000256" key="1">
    <source>
        <dbReference type="ARBA" id="ARBA00001974"/>
    </source>
</evidence>
<dbReference type="InterPro" id="IPR015943">
    <property type="entry name" value="WD40/YVTN_repeat-like_dom_sf"/>
</dbReference>
<dbReference type="InterPro" id="IPR036188">
    <property type="entry name" value="FAD/NAD-bd_sf"/>
</dbReference>
<gene>
    <name evidence="6" type="ORF">NP233_g10749</name>
</gene>
<feature type="repeat" description="WD" evidence="4">
    <location>
        <begin position="192"/>
        <end position="233"/>
    </location>
</feature>
<dbReference type="SUPFAM" id="SSF51905">
    <property type="entry name" value="FAD/NAD(P)-binding domain"/>
    <property type="match status" value="1"/>
</dbReference>
<dbReference type="InterPro" id="IPR036322">
    <property type="entry name" value="WD40_repeat_dom_sf"/>
</dbReference>
<feature type="domain" description="Glucose-methanol-choline oxidoreductase C-terminal" evidence="5">
    <location>
        <begin position="524"/>
        <end position="627"/>
    </location>
</feature>